<accession>A0A8T0RVJ3</accession>
<gene>
    <name evidence="3" type="ORF">PVAP13_5NG157900</name>
</gene>
<evidence type="ECO:0000313" key="4">
    <source>
        <dbReference type="Proteomes" id="UP000823388"/>
    </source>
</evidence>
<evidence type="ECO:0000256" key="1">
    <source>
        <dbReference type="SAM" id="MobiDB-lite"/>
    </source>
</evidence>
<dbReference type="AlphaFoldDB" id="A0A8T0RVJ3"/>
<comment type="caution">
    <text evidence="3">The sequence shown here is derived from an EMBL/GenBank/DDBJ whole genome shotgun (WGS) entry which is preliminary data.</text>
</comment>
<keyword evidence="2" id="KW-0732">Signal</keyword>
<feature type="region of interest" description="Disordered" evidence="1">
    <location>
        <begin position="76"/>
        <end position="109"/>
    </location>
</feature>
<sequence length="109" mass="11440">MPSSAAPRALLFLFLLVVPQIPSLLGSRSEQQHAAVADPAAGRRLLPVRAVPEQQPVEAVMKEKVAVHPLAAAPAMERTATRRSGSGWSAFADAVSKHQVPSGANPDSN</sequence>
<evidence type="ECO:0000256" key="2">
    <source>
        <dbReference type="SAM" id="SignalP"/>
    </source>
</evidence>
<keyword evidence="4" id="KW-1185">Reference proteome</keyword>
<dbReference type="EMBL" id="CM029046">
    <property type="protein sequence ID" value="KAG2588553.1"/>
    <property type="molecule type" value="Genomic_DNA"/>
</dbReference>
<feature type="signal peptide" evidence="2">
    <location>
        <begin position="1"/>
        <end position="26"/>
    </location>
</feature>
<dbReference type="Proteomes" id="UP000823388">
    <property type="component" value="Chromosome 5N"/>
</dbReference>
<protein>
    <submittedName>
        <fullName evidence="3">Uncharacterized protein</fullName>
    </submittedName>
</protein>
<proteinExistence type="predicted"/>
<name>A0A8T0RVJ3_PANVG</name>
<feature type="chain" id="PRO_5035855753" evidence="2">
    <location>
        <begin position="27"/>
        <end position="109"/>
    </location>
</feature>
<evidence type="ECO:0000313" key="3">
    <source>
        <dbReference type="EMBL" id="KAG2588553.1"/>
    </source>
</evidence>
<reference evidence="3" key="1">
    <citation type="submission" date="2020-05" db="EMBL/GenBank/DDBJ databases">
        <title>WGS assembly of Panicum virgatum.</title>
        <authorList>
            <person name="Lovell J.T."/>
            <person name="Jenkins J."/>
            <person name="Shu S."/>
            <person name="Juenger T.E."/>
            <person name="Schmutz J."/>
        </authorList>
    </citation>
    <scope>NUCLEOTIDE SEQUENCE</scope>
    <source>
        <strain evidence="3">AP13</strain>
    </source>
</reference>
<organism evidence="3 4">
    <name type="scientific">Panicum virgatum</name>
    <name type="common">Blackwell switchgrass</name>
    <dbReference type="NCBI Taxonomy" id="38727"/>
    <lineage>
        <taxon>Eukaryota</taxon>
        <taxon>Viridiplantae</taxon>
        <taxon>Streptophyta</taxon>
        <taxon>Embryophyta</taxon>
        <taxon>Tracheophyta</taxon>
        <taxon>Spermatophyta</taxon>
        <taxon>Magnoliopsida</taxon>
        <taxon>Liliopsida</taxon>
        <taxon>Poales</taxon>
        <taxon>Poaceae</taxon>
        <taxon>PACMAD clade</taxon>
        <taxon>Panicoideae</taxon>
        <taxon>Panicodae</taxon>
        <taxon>Paniceae</taxon>
        <taxon>Panicinae</taxon>
        <taxon>Panicum</taxon>
        <taxon>Panicum sect. Hiantes</taxon>
    </lineage>
</organism>